<dbReference type="RefSeq" id="YP_009701626.1">
    <property type="nucleotide sequence ID" value="NC_044938.1"/>
</dbReference>
<name>A0A171PVP3_9VIRU</name>
<dbReference type="KEGG" id="vg:41900762"/>
<dbReference type="GeneID" id="41900762"/>
<protein>
    <recommendedName>
        <fullName evidence="2">DUF5862 domain-containing protein</fullName>
    </recommendedName>
</protein>
<keyword evidence="1" id="KW-0812">Transmembrane</keyword>
<feature type="domain" description="DUF5862" evidence="2">
    <location>
        <begin position="74"/>
        <end position="141"/>
    </location>
</feature>
<keyword evidence="1" id="KW-1133">Transmembrane helix</keyword>
<keyword evidence="1" id="KW-0472">Membrane</keyword>
<feature type="transmembrane region" description="Helical" evidence="1">
    <location>
        <begin position="107"/>
        <end position="127"/>
    </location>
</feature>
<accession>A0A171PVP3</accession>
<evidence type="ECO:0000256" key="1">
    <source>
        <dbReference type="SAM" id="Phobius"/>
    </source>
</evidence>
<sequence>MNDHITIYTTDGSCVTVLIDTEKKRDQITQWLRDLPDSVTVSMDVRGINDLSDAQLAYKVIKNPPLKLWSRLRSAAWGVSEGSVTGMIAASNSSGGGQWIFGTVSQVIGSTLGLFLGGAIFGTLGFMSDLKTIRTLLLHYRMSFNKNKRNRFPGSTVSAPRLSLNPIPFVNFR</sequence>
<proteinExistence type="predicted"/>
<evidence type="ECO:0000259" key="2">
    <source>
        <dbReference type="Pfam" id="PF19180"/>
    </source>
</evidence>
<dbReference type="Proteomes" id="UP000232922">
    <property type="component" value="Genome"/>
</dbReference>
<organism evidence="3 4">
    <name type="scientific">Heliothis virescens ascovirus 3f</name>
    <dbReference type="NCBI Taxonomy" id="328614"/>
    <lineage>
        <taxon>Viruses</taxon>
        <taxon>Varidnaviria</taxon>
        <taxon>Bamfordvirae</taxon>
        <taxon>Nucleocytoviricota</taxon>
        <taxon>Megaviricetes</taxon>
        <taxon>Pimascovirales</taxon>
        <taxon>Pimascovirales incertae sedis</taxon>
        <taxon>Ascoviridae</taxon>
        <taxon>Ascovirus</taxon>
        <taxon>Ascovirus hvav3a</taxon>
    </lineage>
</organism>
<dbReference type="EMBL" id="KJ755191">
    <property type="protein sequence ID" value="AJP09126.1"/>
    <property type="molecule type" value="Genomic_DNA"/>
</dbReference>
<evidence type="ECO:0000313" key="4">
    <source>
        <dbReference type="Proteomes" id="UP000232922"/>
    </source>
</evidence>
<dbReference type="Pfam" id="PF19180">
    <property type="entry name" value="DUF5862"/>
    <property type="match status" value="1"/>
</dbReference>
<reference evidence="4" key="1">
    <citation type="submission" date="2014-04" db="EMBL/GenBank/DDBJ databases">
        <authorList>
            <person name="Wei Y."/>
            <person name="Huang G."/>
            <person name="Cheng X."/>
        </authorList>
    </citation>
    <scope>NUCLEOTIDE SEQUENCE [LARGE SCALE GENOMIC DNA]</scope>
</reference>
<dbReference type="InterPro" id="IPR043847">
    <property type="entry name" value="DUF5862"/>
</dbReference>
<evidence type="ECO:0000313" key="3">
    <source>
        <dbReference type="EMBL" id="AJP09126.1"/>
    </source>
</evidence>